<sequence>MSPDKPDEVEYFFNTRTRMVEKGRVSSWEHLMGPYPTRGEAEKALAKAEARAEAWDEADHEWKGDD</sequence>
<reference evidence="1" key="1">
    <citation type="submission" date="2023-06" db="EMBL/GenBank/DDBJ databases">
        <title>Egi l300058.</title>
        <authorList>
            <person name="Gao L."/>
            <person name="Fang B.-Z."/>
            <person name="Li W.-J."/>
        </authorList>
    </citation>
    <scope>NUCLEOTIDE SEQUENCE</scope>
    <source>
        <strain evidence="1">EGI L300058</strain>
    </source>
</reference>
<dbReference type="RefSeq" id="WP_301143192.1">
    <property type="nucleotide sequence ID" value="NZ_JAUHQA010000001.1"/>
</dbReference>
<organism evidence="1 2">
    <name type="scientific">Demequina muriae</name>
    <dbReference type="NCBI Taxonomy" id="3051664"/>
    <lineage>
        <taxon>Bacteria</taxon>
        <taxon>Bacillati</taxon>
        <taxon>Actinomycetota</taxon>
        <taxon>Actinomycetes</taxon>
        <taxon>Micrococcales</taxon>
        <taxon>Demequinaceae</taxon>
        <taxon>Demequina</taxon>
    </lineage>
</organism>
<dbReference type="EMBL" id="JAUHQA010000001">
    <property type="protein sequence ID" value="MDN4481516.1"/>
    <property type="molecule type" value="Genomic_DNA"/>
</dbReference>
<comment type="caution">
    <text evidence="1">The sequence shown here is derived from an EMBL/GenBank/DDBJ whole genome shotgun (WGS) entry which is preliminary data.</text>
</comment>
<evidence type="ECO:0000313" key="2">
    <source>
        <dbReference type="Proteomes" id="UP001172708"/>
    </source>
</evidence>
<evidence type="ECO:0000313" key="1">
    <source>
        <dbReference type="EMBL" id="MDN4481516.1"/>
    </source>
</evidence>
<name>A0ABT8GKQ5_9MICO</name>
<accession>A0ABT8GKQ5</accession>
<dbReference type="Proteomes" id="UP001172708">
    <property type="component" value="Unassembled WGS sequence"/>
</dbReference>
<protein>
    <submittedName>
        <fullName evidence="1">SPOR domain-containing protein</fullName>
    </submittedName>
</protein>
<proteinExistence type="predicted"/>
<gene>
    <name evidence="1" type="ORF">QQX02_11340</name>
</gene>
<keyword evidence="2" id="KW-1185">Reference proteome</keyword>